<evidence type="ECO:0000313" key="2">
    <source>
        <dbReference type="EMBL" id="CAG9324870.1"/>
    </source>
</evidence>
<sequence length="136" mass="15896">MEPPVETSVVNNTVFSSMYSLINSKFLVTDDFPSLVLPNIFSQNREEKEAFQESKSPKKDKLKRRRKKPRGITSCPHIYKKHYAKGMCNSCYHRFGRDSFAWKCPHTDRKHYAKGKCELCYIKHYSEASTKVKIVL</sequence>
<protein>
    <submittedName>
        <fullName evidence="2">Uncharacterized protein</fullName>
    </submittedName>
</protein>
<dbReference type="AlphaFoldDB" id="A0AAU9JL35"/>
<feature type="region of interest" description="Disordered" evidence="1">
    <location>
        <begin position="48"/>
        <end position="72"/>
    </location>
</feature>
<comment type="caution">
    <text evidence="2">The sequence shown here is derived from an EMBL/GenBank/DDBJ whole genome shotgun (WGS) entry which is preliminary data.</text>
</comment>
<organism evidence="2 3">
    <name type="scientific">Blepharisma stoltei</name>
    <dbReference type="NCBI Taxonomy" id="1481888"/>
    <lineage>
        <taxon>Eukaryota</taxon>
        <taxon>Sar</taxon>
        <taxon>Alveolata</taxon>
        <taxon>Ciliophora</taxon>
        <taxon>Postciliodesmatophora</taxon>
        <taxon>Heterotrichea</taxon>
        <taxon>Heterotrichida</taxon>
        <taxon>Blepharismidae</taxon>
        <taxon>Blepharisma</taxon>
    </lineage>
</organism>
<feature type="compositionally biased region" description="Basic and acidic residues" evidence="1">
    <location>
        <begin position="48"/>
        <end position="59"/>
    </location>
</feature>
<evidence type="ECO:0000313" key="3">
    <source>
        <dbReference type="Proteomes" id="UP001162131"/>
    </source>
</evidence>
<evidence type="ECO:0000256" key="1">
    <source>
        <dbReference type="SAM" id="MobiDB-lite"/>
    </source>
</evidence>
<keyword evidence="3" id="KW-1185">Reference proteome</keyword>
<gene>
    <name evidence="2" type="ORF">BSTOLATCC_MIC36644</name>
</gene>
<proteinExistence type="predicted"/>
<dbReference type="Proteomes" id="UP001162131">
    <property type="component" value="Unassembled WGS sequence"/>
</dbReference>
<accession>A0AAU9JL35</accession>
<name>A0AAU9JL35_9CILI</name>
<dbReference type="EMBL" id="CAJZBQ010000036">
    <property type="protein sequence ID" value="CAG9324870.1"/>
    <property type="molecule type" value="Genomic_DNA"/>
</dbReference>
<feature type="compositionally biased region" description="Basic residues" evidence="1">
    <location>
        <begin position="60"/>
        <end position="70"/>
    </location>
</feature>
<reference evidence="2" key="1">
    <citation type="submission" date="2021-09" db="EMBL/GenBank/DDBJ databases">
        <authorList>
            <consortium name="AG Swart"/>
            <person name="Singh M."/>
            <person name="Singh A."/>
            <person name="Seah K."/>
            <person name="Emmerich C."/>
        </authorList>
    </citation>
    <scope>NUCLEOTIDE SEQUENCE</scope>
    <source>
        <strain evidence="2">ATCC30299</strain>
    </source>
</reference>